<feature type="chain" id="PRO_5043478433" evidence="2">
    <location>
        <begin position="17"/>
        <end position="238"/>
    </location>
</feature>
<protein>
    <submittedName>
        <fullName evidence="3">Uncharacterized protein</fullName>
    </submittedName>
</protein>
<dbReference type="EMBL" id="JYNV01000103">
    <property type="protein sequence ID" value="KZM26481.1"/>
    <property type="molecule type" value="Genomic_DNA"/>
</dbReference>
<feature type="signal peptide" evidence="2">
    <location>
        <begin position="1"/>
        <end position="16"/>
    </location>
</feature>
<sequence>MLLTAALGLLAGTALATPAPGGLMKTPLSQQDLALLGAGVLALLAENMPGRNDAKLYGFASTLTHPCGPTYVGTYTLGPIVDSDYHVVQDGHDSPVSSNRPGYVYVFGTKLSIEIDGNTVSYEYGALRWNSTQLFRPGDDFSCLASGWSNAVSCNESDSSDRSQDMFCVLWDKSGKHGKSRPGDTNASVASVAPSIETQSAEDRSKQIPSYPSGYLEPGPVSPSTVPEVMHGLSRHAL</sequence>
<reference evidence="3 4" key="1">
    <citation type="journal article" date="2016" name="Sci. Rep.">
        <title>Draft genome sequencing and secretome analysis of fungal phytopathogen Ascochyta rabiei provides insight into the necrotrophic effector repertoire.</title>
        <authorList>
            <person name="Verma S."/>
            <person name="Gazara R.K."/>
            <person name="Nizam S."/>
            <person name="Parween S."/>
            <person name="Chattopadhyay D."/>
            <person name="Verma P.K."/>
        </authorList>
    </citation>
    <scope>NUCLEOTIDE SEQUENCE [LARGE SCALE GENOMIC DNA]</scope>
    <source>
        <strain evidence="3 4">ArDII</strain>
    </source>
</reference>
<name>A0A163JNW6_DIDRA</name>
<accession>A0A163JNW6</accession>
<gene>
    <name evidence="3" type="ORF">ST47_g2360</name>
</gene>
<organism evidence="3 4">
    <name type="scientific">Didymella rabiei</name>
    <name type="common">Chickpea ascochyta blight fungus</name>
    <name type="synonym">Mycosphaerella rabiei</name>
    <dbReference type="NCBI Taxonomy" id="5454"/>
    <lineage>
        <taxon>Eukaryota</taxon>
        <taxon>Fungi</taxon>
        <taxon>Dikarya</taxon>
        <taxon>Ascomycota</taxon>
        <taxon>Pezizomycotina</taxon>
        <taxon>Dothideomycetes</taxon>
        <taxon>Pleosporomycetidae</taxon>
        <taxon>Pleosporales</taxon>
        <taxon>Pleosporineae</taxon>
        <taxon>Didymellaceae</taxon>
        <taxon>Ascochyta</taxon>
    </lineage>
</organism>
<keyword evidence="2" id="KW-0732">Signal</keyword>
<feature type="region of interest" description="Disordered" evidence="1">
    <location>
        <begin position="176"/>
        <end position="238"/>
    </location>
</feature>
<evidence type="ECO:0000313" key="4">
    <source>
        <dbReference type="Proteomes" id="UP000076837"/>
    </source>
</evidence>
<dbReference type="Proteomes" id="UP000076837">
    <property type="component" value="Unassembled WGS sequence"/>
</dbReference>
<keyword evidence="4" id="KW-1185">Reference proteome</keyword>
<comment type="caution">
    <text evidence="3">The sequence shown here is derived from an EMBL/GenBank/DDBJ whole genome shotgun (WGS) entry which is preliminary data.</text>
</comment>
<evidence type="ECO:0000256" key="1">
    <source>
        <dbReference type="SAM" id="MobiDB-lite"/>
    </source>
</evidence>
<evidence type="ECO:0000256" key="2">
    <source>
        <dbReference type="SAM" id="SignalP"/>
    </source>
</evidence>
<evidence type="ECO:0000313" key="3">
    <source>
        <dbReference type="EMBL" id="KZM26481.1"/>
    </source>
</evidence>
<proteinExistence type="predicted"/>
<dbReference type="AlphaFoldDB" id="A0A163JNW6"/>